<evidence type="ECO:0000313" key="3">
    <source>
        <dbReference type="Proteomes" id="UP000285456"/>
    </source>
</evidence>
<reference evidence="2 3" key="1">
    <citation type="journal article" date="2007" name="Int. J. Syst. Evol. Microbiol.">
        <title>Oceanobacillus profundus sp. nov., isolated from a deep-sea sediment core.</title>
        <authorList>
            <person name="Kim Y.G."/>
            <person name="Choi D.H."/>
            <person name="Hyun S."/>
            <person name="Cho B.C."/>
        </authorList>
    </citation>
    <scope>NUCLEOTIDE SEQUENCE [LARGE SCALE GENOMIC DNA]</scope>
    <source>
        <strain evidence="2 3">DSM 18246</strain>
    </source>
</reference>
<comment type="caution">
    <text evidence="2">The sequence shown here is derived from an EMBL/GenBank/DDBJ whole genome shotgun (WGS) entry which is preliminary data.</text>
</comment>
<proteinExistence type="predicted"/>
<evidence type="ECO:0000313" key="2">
    <source>
        <dbReference type="EMBL" id="RHW35123.1"/>
    </source>
</evidence>
<keyword evidence="3" id="KW-1185">Reference proteome</keyword>
<dbReference type="Proteomes" id="UP000285456">
    <property type="component" value="Unassembled WGS sequence"/>
</dbReference>
<name>A0A417YNH3_9BACI</name>
<gene>
    <name evidence="2" type="ORF">D1B32_00440</name>
</gene>
<dbReference type="SUPFAM" id="SSF58104">
    <property type="entry name" value="Methyl-accepting chemotaxis protein (MCP) signaling domain"/>
    <property type="match status" value="1"/>
</dbReference>
<dbReference type="EMBL" id="QWEH01000001">
    <property type="protein sequence ID" value="RHW35123.1"/>
    <property type="molecule type" value="Genomic_DNA"/>
</dbReference>
<dbReference type="OrthoDB" id="9815841at2"/>
<feature type="region of interest" description="Disordered" evidence="1">
    <location>
        <begin position="580"/>
        <end position="600"/>
    </location>
</feature>
<sequence length="609" mass="67150">MKKAIKWIWLTLAIFFFPVLTTYASPNTSEERADEEQKIGEIASKNEVIYANLQSGGNLKGVYVVNSFELTKPGIIDDYGDYTEIKNLTDTSAIEQDNNNVRINAETDNFFYQGNLEEKKELPWQFTIDYYIDGKEVNPDDIPGMTGDVEITIDVKQNKDVAATFFENYMLQISVPLNTDYFQDIKAEDATIANAGKNKQISFTMMPDEEKKFSIEATTDQFEIDGIEIAALPPSMAVDAPDTDELTEEFQSLTDAIGEIDNGVGELRDGMDGLASGLHQLEDGSAQYKNGMDELNGSSSQLTDASSQINDALATVQEEVEKASGITALEELEDLDLAVSEMISGLEELADGMDQFGSNYEKANQALQDAMKQIPESNITETDIAALYESDTDQEVIEELVATYQAAQTVKGAYDAASEAFGSVGPSLHTFSESTREAANYLRALTAGLEESISQIDVDESVNQLITGVEEMATNYNQFHEGLIAYTNGVNELATSYQGIHDGIGESADGADRLTDGAGELRNGTTQLHDATSNIPEEMQEEIDSMLSQYDKSDFEPISFVSEKNNELTDSVQFVIRTDSLKQEQETETADDAPEEKEGFFEKLKNLFR</sequence>
<feature type="compositionally biased region" description="Acidic residues" evidence="1">
    <location>
        <begin position="586"/>
        <end position="595"/>
    </location>
</feature>
<accession>A0A417YNH3</accession>
<dbReference type="RefSeq" id="WP_118888317.1">
    <property type="nucleotide sequence ID" value="NZ_JAMAWL010000006.1"/>
</dbReference>
<dbReference type="InterPro" id="IPR023908">
    <property type="entry name" value="xxxLxxG_rpt"/>
</dbReference>
<organism evidence="2 3">
    <name type="scientific">Oceanobacillus profundus</name>
    <dbReference type="NCBI Taxonomy" id="372463"/>
    <lineage>
        <taxon>Bacteria</taxon>
        <taxon>Bacillati</taxon>
        <taxon>Bacillota</taxon>
        <taxon>Bacilli</taxon>
        <taxon>Bacillales</taxon>
        <taxon>Bacillaceae</taxon>
        <taxon>Oceanobacillus</taxon>
    </lineage>
</organism>
<dbReference type="AlphaFoldDB" id="A0A417YNH3"/>
<dbReference type="NCBIfam" id="TIGR03057">
    <property type="entry name" value="xxxLxxG_by_4"/>
    <property type="match status" value="2"/>
</dbReference>
<protein>
    <submittedName>
        <fullName evidence="2">YhgE/Pip domain-containing protein</fullName>
    </submittedName>
</protein>
<dbReference type="Gene3D" id="1.10.287.950">
    <property type="entry name" value="Methyl-accepting chemotaxis protein"/>
    <property type="match status" value="2"/>
</dbReference>
<evidence type="ECO:0000256" key="1">
    <source>
        <dbReference type="SAM" id="MobiDB-lite"/>
    </source>
</evidence>